<organism evidence="21 22">
    <name type="scientific">Paecilomyces lecythidis</name>
    <dbReference type="NCBI Taxonomy" id="3004212"/>
    <lineage>
        <taxon>Eukaryota</taxon>
        <taxon>Fungi</taxon>
        <taxon>Dikarya</taxon>
        <taxon>Ascomycota</taxon>
        <taxon>Pezizomycotina</taxon>
        <taxon>Eurotiomycetes</taxon>
        <taxon>Eurotiomycetidae</taxon>
        <taxon>Eurotiales</taxon>
        <taxon>Thermoascaceae</taxon>
        <taxon>Paecilomyces</taxon>
    </lineage>
</organism>
<keyword evidence="7 19" id="KW-0732">Signal</keyword>
<keyword evidence="9" id="KW-0136">Cellulose degradation</keyword>
<dbReference type="PANTHER" id="PTHR42715">
    <property type="entry name" value="BETA-GLUCOSIDASE"/>
    <property type="match status" value="1"/>
</dbReference>
<dbReference type="PRINTS" id="PR00133">
    <property type="entry name" value="GLHYDRLASE3"/>
</dbReference>
<evidence type="ECO:0000313" key="22">
    <source>
        <dbReference type="Proteomes" id="UP001583193"/>
    </source>
</evidence>
<dbReference type="Pfam" id="PF00933">
    <property type="entry name" value="Glyco_hydro_3"/>
    <property type="match status" value="1"/>
</dbReference>
<evidence type="ECO:0000256" key="6">
    <source>
        <dbReference type="ARBA" id="ARBA00022525"/>
    </source>
</evidence>
<dbReference type="InterPro" id="IPR026891">
    <property type="entry name" value="Fn3-like"/>
</dbReference>
<feature type="signal peptide" evidence="19">
    <location>
        <begin position="1"/>
        <end position="18"/>
    </location>
</feature>
<protein>
    <recommendedName>
        <fullName evidence="15">Probable beta-glucosidase G</fullName>
        <ecNumber evidence="5">3.2.1.21</ecNumber>
    </recommendedName>
    <alternativeName>
        <fullName evidence="16">Beta-D-glucoside glucohydrolase G</fullName>
    </alternativeName>
    <alternativeName>
        <fullName evidence="17">Cellobiase G</fullName>
    </alternativeName>
    <alternativeName>
        <fullName evidence="18">Gentiobiase G</fullName>
    </alternativeName>
</protein>
<dbReference type="Gene3D" id="3.20.20.300">
    <property type="entry name" value="Glycoside hydrolase, family 3, N-terminal domain"/>
    <property type="match status" value="1"/>
</dbReference>
<evidence type="ECO:0000256" key="13">
    <source>
        <dbReference type="ARBA" id="ARBA00023326"/>
    </source>
</evidence>
<evidence type="ECO:0000256" key="15">
    <source>
        <dbReference type="ARBA" id="ARBA00039579"/>
    </source>
</evidence>
<evidence type="ECO:0000259" key="20">
    <source>
        <dbReference type="SMART" id="SM01217"/>
    </source>
</evidence>
<comment type="subcellular location">
    <subcellularLocation>
        <location evidence="2">Secreted</location>
    </subcellularLocation>
</comment>
<evidence type="ECO:0000256" key="19">
    <source>
        <dbReference type="SAM" id="SignalP"/>
    </source>
</evidence>
<evidence type="ECO:0000256" key="18">
    <source>
        <dbReference type="ARBA" id="ARBA00041808"/>
    </source>
</evidence>
<dbReference type="InterPro" id="IPR002772">
    <property type="entry name" value="Glyco_hydro_3_C"/>
</dbReference>
<dbReference type="SUPFAM" id="SSF52279">
    <property type="entry name" value="Beta-D-glucan exohydrolase, C-terminal domain"/>
    <property type="match status" value="1"/>
</dbReference>
<dbReference type="SUPFAM" id="SSF51445">
    <property type="entry name" value="(Trans)glycosidases"/>
    <property type="match status" value="1"/>
</dbReference>
<dbReference type="InterPro" id="IPR001764">
    <property type="entry name" value="Glyco_hydro_3_N"/>
</dbReference>
<dbReference type="PANTHER" id="PTHR42715:SF12">
    <property type="entry name" value="BETA-GLUCOSIDASE G-RELATED"/>
    <property type="match status" value="1"/>
</dbReference>
<keyword evidence="22" id="KW-1185">Reference proteome</keyword>
<accession>A0ABR3XBV8</accession>
<keyword evidence="11" id="KW-0119">Carbohydrate metabolism</keyword>
<dbReference type="Gene3D" id="3.40.50.1700">
    <property type="entry name" value="Glycoside hydrolase family 3 C-terminal domain"/>
    <property type="match status" value="1"/>
</dbReference>
<dbReference type="Pfam" id="PF01915">
    <property type="entry name" value="Glyco_hydro_3_C"/>
    <property type="match status" value="1"/>
</dbReference>
<dbReference type="InterPro" id="IPR036962">
    <property type="entry name" value="Glyco_hydro_3_N_sf"/>
</dbReference>
<keyword evidence="13" id="KW-0624">Polysaccharide degradation</keyword>
<evidence type="ECO:0000256" key="17">
    <source>
        <dbReference type="ARBA" id="ARBA00041601"/>
    </source>
</evidence>
<evidence type="ECO:0000256" key="5">
    <source>
        <dbReference type="ARBA" id="ARBA00012744"/>
    </source>
</evidence>
<feature type="chain" id="PRO_5045241620" description="Probable beta-glucosidase G" evidence="19">
    <location>
        <begin position="19"/>
        <end position="786"/>
    </location>
</feature>
<keyword evidence="6" id="KW-0964">Secreted</keyword>
<dbReference type="InterPro" id="IPR036881">
    <property type="entry name" value="Glyco_hydro_3_C_sf"/>
</dbReference>
<dbReference type="EC" id="3.2.1.21" evidence="5"/>
<evidence type="ECO:0000256" key="2">
    <source>
        <dbReference type="ARBA" id="ARBA00004613"/>
    </source>
</evidence>
<evidence type="ECO:0000256" key="11">
    <source>
        <dbReference type="ARBA" id="ARBA00023277"/>
    </source>
</evidence>
<name>A0ABR3XBV8_9EURO</name>
<evidence type="ECO:0000256" key="4">
    <source>
        <dbReference type="ARBA" id="ARBA00005336"/>
    </source>
</evidence>
<evidence type="ECO:0000256" key="1">
    <source>
        <dbReference type="ARBA" id="ARBA00000448"/>
    </source>
</evidence>
<evidence type="ECO:0000256" key="8">
    <source>
        <dbReference type="ARBA" id="ARBA00022801"/>
    </source>
</evidence>
<dbReference type="Proteomes" id="UP001583193">
    <property type="component" value="Unassembled WGS sequence"/>
</dbReference>
<dbReference type="InterPro" id="IPR017853">
    <property type="entry name" value="GH"/>
</dbReference>
<reference evidence="21 22" key="1">
    <citation type="journal article" date="2024" name="IMA Fungus">
        <title>IMA Genome - F19 : A genome assembly and annotation guide to empower mycologists, including annotated draft genome sequences of Ceratocystis pirilliformis, Diaporthe australafricana, Fusarium ophioides, Paecilomyces lecythidis, and Sporothrix stenoceras.</title>
        <authorList>
            <person name="Aylward J."/>
            <person name="Wilson A.M."/>
            <person name="Visagie C.M."/>
            <person name="Spraker J."/>
            <person name="Barnes I."/>
            <person name="Buitendag C."/>
            <person name="Ceriani C."/>
            <person name="Del Mar Angel L."/>
            <person name="du Plessis D."/>
            <person name="Fuchs T."/>
            <person name="Gasser K."/>
            <person name="Kramer D."/>
            <person name="Li W."/>
            <person name="Munsamy K."/>
            <person name="Piso A."/>
            <person name="Price J.L."/>
            <person name="Sonnekus B."/>
            <person name="Thomas C."/>
            <person name="van der Nest A."/>
            <person name="van Dijk A."/>
            <person name="van Heerden A."/>
            <person name="van Vuuren N."/>
            <person name="Yilmaz N."/>
            <person name="Duong T.A."/>
            <person name="van der Merwe N.A."/>
            <person name="Wingfield M.J."/>
            <person name="Wingfield B.D."/>
        </authorList>
    </citation>
    <scope>NUCLEOTIDE SEQUENCE [LARGE SCALE GENOMIC DNA]</scope>
    <source>
        <strain evidence="21 22">CMW 18167</strain>
    </source>
</reference>
<evidence type="ECO:0000256" key="3">
    <source>
        <dbReference type="ARBA" id="ARBA00004987"/>
    </source>
</evidence>
<dbReference type="InterPro" id="IPR013783">
    <property type="entry name" value="Ig-like_fold"/>
</dbReference>
<dbReference type="InterPro" id="IPR050288">
    <property type="entry name" value="Cellulose_deg_GH3"/>
</dbReference>
<dbReference type="Gene3D" id="2.60.40.10">
    <property type="entry name" value="Immunoglobulins"/>
    <property type="match status" value="1"/>
</dbReference>
<comment type="catalytic activity">
    <reaction evidence="1">
        <text>Hydrolysis of terminal, non-reducing beta-D-glucosyl residues with release of beta-D-glucose.</text>
        <dbReference type="EC" id="3.2.1.21"/>
    </reaction>
</comment>
<comment type="similarity">
    <text evidence="4">Belongs to the glycosyl hydrolase 3 family.</text>
</comment>
<keyword evidence="8" id="KW-0378">Hydrolase</keyword>
<evidence type="ECO:0000313" key="21">
    <source>
        <dbReference type="EMBL" id="KAL1873413.1"/>
    </source>
</evidence>
<evidence type="ECO:0000256" key="10">
    <source>
        <dbReference type="ARBA" id="ARBA00023180"/>
    </source>
</evidence>
<feature type="domain" description="Fibronectin type III-like" evidence="20">
    <location>
        <begin position="706"/>
        <end position="775"/>
    </location>
</feature>
<keyword evidence="10" id="KW-0325">Glycoprotein</keyword>
<evidence type="ECO:0000256" key="7">
    <source>
        <dbReference type="ARBA" id="ARBA00022729"/>
    </source>
</evidence>
<comment type="caution">
    <text evidence="21">The sequence shown here is derived from an EMBL/GenBank/DDBJ whole genome shotgun (WGS) entry which is preliminary data.</text>
</comment>
<evidence type="ECO:0000256" key="12">
    <source>
        <dbReference type="ARBA" id="ARBA00023295"/>
    </source>
</evidence>
<dbReference type="Pfam" id="PF14310">
    <property type="entry name" value="Fn3-like"/>
    <property type="match status" value="1"/>
</dbReference>
<gene>
    <name evidence="21" type="ORF">Plec18167_006464</name>
</gene>
<evidence type="ECO:0000256" key="9">
    <source>
        <dbReference type="ARBA" id="ARBA00023001"/>
    </source>
</evidence>
<dbReference type="EMBL" id="JAVDPF010000022">
    <property type="protein sequence ID" value="KAL1873413.1"/>
    <property type="molecule type" value="Genomic_DNA"/>
</dbReference>
<evidence type="ECO:0000256" key="14">
    <source>
        <dbReference type="ARBA" id="ARBA00024983"/>
    </source>
</evidence>
<proteinExistence type="inferred from homology"/>
<comment type="function">
    <text evidence="14">Beta-glucosidases are one of a number of cellulolytic enzymes involved in the degradation of cellulosic biomass. Catalyzes the last step releasing glucose from the inhibitory cellobiose.</text>
</comment>
<evidence type="ECO:0000256" key="16">
    <source>
        <dbReference type="ARBA" id="ARBA00041276"/>
    </source>
</evidence>
<comment type="pathway">
    <text evidence="3">Glycan metabolism; cellulose degradation.</text>
</comment>
<dbReference type="SMART" id="SM01217">
    <property type="entry name" value="Fn3_like"/>
    <property type="match status" value="1"/>
</dbReference>
<sequence>MKGFLLWAYLSAIAGAQGSPEDLHPDLYYPREPSSPYAYPSPNATGMGGWDIAISKAKKFVTQLTLDEKVSICTGNGFPPVKGDPNRICQGQIAPITRLNFSGICYTDSDTGIGNAHSYGTGFPAGVTVASTWNRELMRARGFAIATEFRVKGIHAVLGPVLALARTVGGGTNFEGFGADPYLIGVAGYETVIGHQSAGVQAVPKQYLGYDGQQYNRTFYSSNIDDKTLHEIEVWPYAEAVRAGASCVMVSYPYINNTQTCQNAHLINDILKTNLGFQGYVQTDWFALQSGVPAILAGTDQDMPGVGTSGGSWSYFGANYTQAVQNGSVPEWRLDDASVRVMTPYFWLAQDRNYPQTNLVDDPRGAIVDAQRKRHRSVAREIAAAGIVLLKNSAGRKGLPLVKPTAVTLFGRAAGPNPYGPNQYGLGNNVLPNQDQILRDSLRIGFGEGTVPEGMGSGSTFYPRLQDPLSAIQQRAMQDLTLVDWSLSPNLTFAETIAQRGTVCIPVVASISGEEMDRNLTLIHEGDELVNVVADNCDNTIVVVQSVGPVDMEKWIDHPNVTAVVWANLGGQEHGPALVDILYGDVNPSGRLVYTIARNVSDYAAPNIVTEPQPYPQINYTESISVDYRGFEKSGKSPRFWFGHGLSYSNFTYNSLQVDLQASLGAALENPINYVANAPGGDMALYEVAVVATVTVTNEGPFDGTEIVQLYLQMPEQAGNPTKVLRGFDNIPIRDGEMQTRKIYLTRKDISYWNVIQQTWATARGHYMVYVGASSNDIRLTSSFDL</sequence>
<keyword evidence="12" id="KW-0326">Glycosidase</keyword>